<feature type="compositionally biased region" description="Polar residues" evidence="1">
    <location>
        <begin position="244"/>
        <end position="253"/>
    </location>
</feature>
<keyword evidence="3" id="KW-1185">Reference proteome</keyword>
<feature type="region of interest" description="Disordered" evidence="1">
    <location>
        <begin position="244"/>
        <end position="281"/>
    </location>
</feature>
<gene>
    <name evidence="2" type="ORF">EDB95_4911</name>
</gene>
<feature type="compositionally biased region" description="Basic and acidic residues" evidence="1">
    <location>
        <begin position="256"/>
        <end position="268"/>
    </location>
</feature>
<accession>A0A4R8DH86</accession>
<proteinExistence type="predicted"/>
<protein>
    <recommendedName>
        <fullName evidence="4">DUF3945 domain-containing protein</fullName>
    </recommendedName>
</protein>
<dbReference type="RefSeq" id="WP_133998636.1">
    <property type="nucleotide sequence ID" value="NZ_SODV01000002.1"/>
</dbReference>
<dbReference type="Proteomes" id="UP000294498">
    <property type="component" value="Unassembled WGS sequence"/>
</dbReference>
<evidence type="ECO:0000313" key="3">
    <source>
        <dbReference type="Proteomes" id="UP000294498"/>
    </source>
</evidence>
<organism evidence="2 3">
    <name type="scientific">Dinghuibacter silviterrae</name>
    <dbReference type="NCBI Taxonomy" id="1539049"/>
    <lineage>
        <taxon>Bacteria</taxon>
        <taxon>Pseudomonadati</taxon>
        <taxon>Bacteroidota</taxon>
        <taxon>Chitinophagia</taxon>
        <taxon>Chitinophagales</taxon>
        <taxon>Chitinophagaceae</taxon>
        <taxon>Dinghuibacter</taxon>
    </lineage>
</organism>
<name>A0A4R8DH86_9BACT</name>
<dbReference type="EMBL" id="SODV01000002">
    <property type="protein sequence ID" value="TDW97071.1"/>
    <property type="molecule type" value="Genomic_DNA"/>
</dbReference>
<dbReference type="OrthoDB" id="6372253at2"/>
<evidence type="ECO:0000313" key="2">
    <source>
        <dbReference type="EMBL" id="TDW97071.1"/>
    </source>
</evidence>
<evidence type="ECO:0000256" key="1">
    <source>
        <dbReference type="SAM" id="MobiDB-lite"/>
    </source>
</evidence>
<reference evidence="2 3" key="1">
    <citation type="submission" date="2019-03" db="EMBL/GenBank/DDBJ databases">
        <title>Genomic Encyclopedia of Type Strains, Phase IV (KMG-IV): sequencing the most valuable type-strain genomes for metagenomic binning, comparative biology and taxonomic classification.</title>
        <authorList>
            <person name="Goeker M."/>
        </authorList>
    </citation>
    <scope>NUCLEOTIDE SEQUENCE [LARGE SCALE GENOMIC DNA]</scope>
    <source>
        <strain evidence="2 3">DSM 100059</strain>
    </source>
</reference>
<sequence length="281" mass="32134">MTQDNLDYVTRAFTNVGFPPQVRDLLSAGMEKGLPTIIAGGNRHYDAATHEVMRIEGRADQGEQNTERYFPKGYQATLKSDTMEEARTQFIHIYDQKGFHVDQTRNLLSGKWVFAIEKDRGEEKRNFTRLNFDEKVASGNYKRINVKEDDYPLFKLLNKVSFVDPTEADLKDMLKSLFKGDTVSAKARLEGNIHTVQVDMRPDKGELLVYTPDNKISRTYSMGDKIRFELDQLPDQNIKQFNDKQQGINQSMNAGDAERTKKVLEGPKPKPGTKNQPKPRV</sequence>
<comment type="caution">
    <text evidence="2">The sequence shown here is derived from an EMBL/GenBank/DDBJ whole genome shotgun (WGS) entry which is preliminary data.</text>
</comment>
<evidence type="ECO:0008006" key="4">
    <source>
        <dbReference type="Google" id="ProtNLM"/>
    </source>
</evidence>
<dbReference type="AlphaFoldDB" id="A0A4R8DH86"/>